<organism evidence="2 3">
    <name type="scientific">Trifolium medium</name>
    <dbReference type="NCBI Taxonomy" id="97028"/>
    <lineage>
        <taxon>Eukaryota</taxon>
        <taxon>Viridiplantae</taxon>
        <taxon>Streptophyta</taxon>
        <taxon>Embryophyta</taxon>
        <taxon>Tracheophyta</taxon>
        <taxon>Spermatophyta</taxon>
        <taxon>Magnoliopsida</taxon>
        <taxon>eudicotyledons</taxon>
        <taxon>Gunneridae</taxon>
        <taxon>Pentapetalae</taxon>
        <taxon>rosids</taxon>
        <taxon>fabids</taxon>
        <taxon>Fabales</taxon>
        <taxon>Fabaceae</taxon>
        <taxon>Papilionoideae</taxon>
        <taxon>50 kb inversion clade</taxon>
        <taxon>NPAAA clade</taxon>
        <taxon>Hologalegina</taxon>
        <taxon>IRL clade</taxon>
        <taxon>Trifolieae</taxon>
        <taxon>Trifolium</taxon>
    </lineage>
</organism>
<sequence length="46" mass="5215">RERVEVERGKRPTTAVVSTGTAAAGKSENERERVRMKSETRVLIWS</sequence>
<keyword evidence="3" id="KW-1185">Reference proteome</keyword>
<feature type="non-terminal residue" evidence="2">
    <location>
        <position position="1"/>
    </location>
</feature>
<feature type="compositionally biased region" description="Basic and acidic residues" evidence="1">
    <location>
        <begin position="27"/>
        <end position="39"/>
    </location>
</feature>
<name>A0A392TCP7_9FABA</name>
<evidence type="ECO:0000313" key="2">
    <source>
        <dbReference type="EMBL" id="MCI58911.1"/>
    </source>
</evidence>
<evidence type="ECO:0000256" key="1">
    <source>
        <dbReference type="SAM" id="MobiDB-lite"/>
    </source>
</evidence>
<feature type="region of interest" description="Disordered" evidence="1">
    <location>
        <begin position="1"/>
        <end position="39"/>
    </location>
</feature>
<feature type="compositionally biased region" description="Low complexity" evidence="1">
    <location>
        <begin position="13"/>
        <end position="25"/>
    </location>
</feature>
<dbReference type="EMBL" id="LXQA010553828">
    <property type="protein sequence ID" value="MCI58911.1"/>
    <property type="molecule type" value="Genomic_DNA"/>
</dbReference>
<accession>A0A392TCP7</accession>
<comment type="caution">
    <text evidence="2">The sequence shown here is derived from an EMBL/GenBank/DDBJ whole genome shotgun (WGS) entry which is preliminary data.</text>
</comment>
<protein>
    <submittedName>
        <fullName evidence="2">Uncharacterized protein</fullName>
    </submittedName>
</protein>
<dbReference type="AlphaFoldDB" id="A0A392TCP7"/>
<reference evidence="2 3" key="1">
    <citation type="journal article" date="2018" name="Front. Plant Sci.">
        <title>Red Clover (Trifolium pratense) and Zigzag Clover (T. medium) - A Picture of Genomic Similarities and Differences.</title>
        <authorList>
            <person name="Dluhosova J."/>
            <person name="Istvanek J."/>
            <person name="Nedelnik J."/>
            <person name="Repkova J."/>
        </authorList>
    </citation>
    <scope>NUCLEOTIDE SEQUENCE [LARGE SCALE GENOMIC DNA]</scope>
    <source>
        <strain evidence="3">cv. 10/8</strain>
        <tissue evidence="2">Leaf</tissue>
    </source>
</reference>
<evidence type="ECO:0000313" key="3">
    <source>
        <dbReference type="Proteomes" id="UP000265520"/>
    </source>
</evidence>
<proteinExistence type="predicted"/>
<dbReference type="Proteomes" id="UP000265520">
    <property type="component" value="Unassembled WGS sequence"/>
</dbReference>
<feature type="compositionally biased region" description="Basic and acidic residues" evidence="1">
    <location>
        <begin position="1"/>
        <end position="10"/>
    </location>
</feature>